<proteinExistence type="predicted"/>
<gene>
    <name evidence="1" type="ORF">ONE63_005806</name>
</gene>
<comment type="caution">
    <text evidence="1">The sequence shown here is derived from an EMBL/GenBank/DDBJ whole genome shotgun (WGS) entry which is preliminary data.</text>
</comment>
<name>A0AAV7Y071_9NEOP</name>
<protein>
    <submittedName>
        <fullName evidence="1">Uncharacterized protein</fullName>
    </submittedName>
</protein>
<organism evidence="1 2">
    <name type="scientific">Megalurothrips usitatus</name>
    <name type="common">bean blossom thrips</name>
    <dbReference type="NCBI Taxonomy" id="439358"/>
    <lineage>
        <taxon>Eukaryota</taxon>
        <taxon>Metazoa</taxon>
        <taxon>Ecdysozoa</taxon>
        <taxon>Arthropoda</taxon>
        <taxon>Hexapoda</taxon>
        <taxon>Insecta</taxon>
        <taxon>Pterygota</taxon>
        <taxon>Neoptera</taxon>
        <taxon>Paraneoptera</taxon>
        <taxon>Thysanoptera</taxon>
        <taxon>Terebrantia</taxon>
        <taxon>Thripoidea</taxon>
        <taxon>Thripidae</taxon>
        <taxon>Megalurothrips</taxon>
    </lineage>
</organism>
<evidence type="ECO:0000313" key="2">
    <source>
        <dbReference type="Proteomes" id="UP001075354"/>
    </source>
</evidence>
<dbReference type="Proteomes" id="UP001075354">
    <property type="component" value="Chromosome 2"/>
</dbReference>
<reference evidence="1" key="1">
    <citation type="submission" date="2022-12" db="EMBL/GenBank/DDBJ databases">
        <title>Chromosome-level genome assembly of the bean flower thrips Megalurothrips usitatus.</title>
        <authorList>
            <person name="Ma L."/>
            <person name="Liu Q."/>
            <person name="Li H."/>
            <person name="Cai W."/>
        </authorList>
    </citation>
    <scope>NUCLEOTIDE SEQUENCE</scope>
    <source>
        <strain evidence="1">Cailab_2022a</strain>
    </source>
</reference>
<accession>A0AAV7Y071</accession>
<keyword evidence="2" id="KW-1185">Reference proteome</keyword>
<evidence type="ECO:0000313" key="1">
    <source>
        <dbReference type="EMBL" id="KAJ1530970.1"/>
    </source>
</evidence>
<dbReference type="AlphaFoldDB" id="A0AAV7Y071"/>
<dbReference type="EMBL" id="JAPTSV010000002">
    <property type="protein sequence ID" value="KAJ1530970.1"/>
    <property type="molecule type" value="Genomic_DNA"/>
</dbReference>
<sequence length="454" mass="52074">MSREAMEMDNVHVKNKRLKPSKKIKLSDPSDFKENMSPTDFLNDVLIPCLEDVTDPTIYDWMLKNNLLKIPQRCGFQDCPSTRFVMVEASESTEDPSWECTQCYHITDIRAGSFFSTTSLSIRDVVRVILAWLEGSPPSNCCRKQGLNLPRSFSSSVLCIYMQCTQIVKCYMEKEGVRPLVYGGSGSVVLVDLWPHPSSQVYLSKRKKQKEEFCPVLWMTDTNRIPPRYFAYLLPPPILKYEILEEPKKKRKSHWTDVEMVDEKYKGHDKSEMWSEDEENLSVSSYIKLKEQRVLKEISMQKNGASKSSKREIRTSEEKLEELSKMREEEIYNAVLPLVLQHVAPNSLIVANDKTIPNICSALRACGKYEAVVPLDNLLSIDDGLKPSRDVLRNIWETASKKCYEIGYKPRPVAAQILDLFMWKQIFGTDISSAALPFFTQIGKFYVSMVSPPT</sequence>